<evidence type="ECO:0000256" key="1">
    <source>
        <dbReference type="SAM" id="MobiDB-lite"/>
    </source>
</evidence>
<organism evidence="2 3">
    <name type="scientific">Pseudonocardia cypriaca</name>
    <dbReference type="NCBI Taxonomy" id="882449"/>
    <lineage>
        <taxon>Bacteria</taxon>
        <taxon>Bacillati</taxon>
        <taxon>Actinomycetota</taxon>
        <taxon>Actinomycetes</taxon>
        <taxon>Pseudonocardiales</taxon>
        <taxon>Pseudonocardiaceae</taxon>
        <taxon>Pseudonocardia</taxon>
    </lineage>
</organism>
<dbReference type="RefSeq" id="WP_142104216.1">
    <property type="nucleotide sequence ID" value="NZ_VFPH01000002.1"/>
</dbReference>
<dbReference type="GO" id="GO:0020037">
    <property type="term" value="F:heme binding"/>
    <property type="evidence" value="ECO:0007669"/>
    <property type="project" value="InterPro"/>
</dbReference>
<evidence type="ECO:0000313" key="3">
    <source>
        <dbReference type="Proteomes" id="UP000319818"/>
    </source>
</evidence>
<name>A0A543FU65_9PSEU</name>
<dbReference type="InterPro" id="IPR020835">
    <property type="entry name" value="Catalase_sf"/>
</dbReference>
<evidence type="ECO:0008006" key="4">
    <source>
        <dbReference type="Google" id="ProtNLM"/>
    </source>
</evidence>
<feature type="compositionally biased region" description="Basic and acidic residues" evidence="1">
    <location>
        <begin position="208"/>
        <end position="230"/>
    </location>
</feature>
<keyword evidence="3" id="KW-1185">Reference proteome</keyword>
<reference evidence="2 3" key="1">
    <citation type="submission" date="2019-06" db="EMBL/GenBank/DDBJ databases">
        <title>Sequencing the genomes of 1000 actinobacteria strains.</title>
        <authorList>
            <person name="Klenk H.-P."/>
        </authorList>
    </citation>
    <scope>NUCLEOTIDE SEQUENCE [LARGE SCALE GENOMIC DNA]</scope>
    <source>
        <strain evidence="2 3">DSM 45511</strain>
    </source>
</reference>
<accession>A0A543FU65</accession>
<protein>
    <recommendedName>
        <fullName evidence="4">Phosphodiesterase</fullName>
    </recommendedName>
</protein>
<dbReference type="OrthoDB" id="3368165at2"/>
<feature type="region of interest" description="Disordered" evidence="1">
    <location>
        <begin position="200"/>
        <end position="230"/>
    </location>
</feature>
<dbReference type="AlphaFoldDB" id="A0A543FU65"/>
<dbReference type="EMBL" id="VFPH01000002">
    <property type="protein sequence ID" value="TQM37388.1"/>
    <property type="molecule type" value="Genomic_DNA"/>
</dbReference>
<gene>
    <name evidence="2" type="ORF">FB388_4597</name>
</gene>
<comment type="caution">
    <text evidence="2">The sequence shown here is derived from an EMBL/GenBank/DDBJ whole genome shotgun (WGS) entry which is preliminary data.</text>
</comment>
<dbReference type="Proteomes" id="UP000319818">
    <property type="component" value="Unassembled WGS sequence"/>
</dbReference>
<evidence type="ECO:0000313" key="2">
    <source>
        <dbReference type="EMBL" id="TQM37388.1"/>
    </source>
</evidence>
<dbReference type="SUPFAM" id="SSF56634">
    <property type="entry name" value="Heme-dependent catalase-like"/>
    <property type="match status" value="1"/>
</dbReference>
<proteinExistence type="predicted"/>
<sequence length="230" mass="24778">MRQLVSAAFTQLARWRAARAFHPRGELFDAHVSLTERASATATALGGTGERPALVRLSKGAGTPGGLPDLLGVAVRTEVGGHVLDVLFTSGNRFLVPSGGWARRPYTTLLPYAAAGSRVVLGLEPEDPQEAAPADPTAAVTPLAFTLTERERHRPRRPIGRLVLEAPHGEDAIAFDPMRNSHPELQPARPLRRLRAWAYTGSRRGRGAGREELERPPSGHPGEIRGEPPV</sequence>